<dbReference type="RefSeq" id="XP_013954057.1">
    <property type="nucleotide sequence ID" value="XM_014098582.1"/>
</dbReference>
<keyword evidence="2" id="KW-1185">Reference proteome</keyword>
<sequence length="121" mass="13364">MHNKLLCLWATAQVGDNRLLKEPDFELGLLLYECYPAYQRFSGFLSAITHHRQAIAIARPFAERDELSKIPFLGPAVLCGAYQKVGAPVDVGGELDPTLMVATMGLQGPLLRPNLLRSREA</sequence>
<dbReference type="VEuPathDB" id="FungiDB:TRIVIDRAFT_203428"/>
<accession>G9N0H8</accession>
<protein>
    <submittedName>
        <fullName evidence="1">Uncharacterized protein</fullName>
    </submittedName>
</protein>
<gene>
    <name evidence="1" type="ORF">TRIVIDRAFT_203428</name>
</gene>
<dbReference type="AlphaFoldDB" id="G9N0H8"/>
<reference evidence="1 2" key="1">
    <citation type="journal article" date="2011" name="Genome Biol.">
        <title>Comparative genome sequence analysis underscores mycoparasitism as the ancestral life style of Trichoderma.</title>
        <authorList>
            <person name="Kubicek C.P."/>
            <person name="Herrera-Estrella A."/>
            <person name="Seidl-Seiboth V."/>
            <person name="Martinez D.A."/>
            <person name="Druzhinina I.S."/>
            <person name="Thon M."/>
            <person name="Zeilinger S."/>
            <person name="Casas-Flores S."/>
            <person name="Horwitz B.A."/>
            <person name="Mukherjee P.K."/>
            <person name="Mukherjee M."/>
            <person name="Kredics L."/>
            <person name="Alcaraz L.D."/>
            <person name="Aerts A."/>
            <person name="Antal Z."/>
            <person name="Atanasova L."/>
            <person name="Cervantes-Badillo M.G."/>
            <person name="Challacombe J."/>
            <person name="Chertkov O."/>
            <person name="McCluskey K."/>
            <person name="Coulpier F."/>
            <person name="Deshpande N."/>
            <person name="von Doehren H."/>
            <person name="Ebbole D.J."/>
            <person name="Esquivel-Naranjo E.U."/>
            <person name="Fekete E."/>
            <person name="Flipphi M."/>
            <person name="Glaser F."/>
            <person name="Gomez-Rodriguez E.Y."/>
            <person name="Gruber S."/>
            <person name="Han C."/>
            <person name="Henrissat B."/>
            <person name="Hermosa R."/>
            <person name="Hernandez-Onate M."/>
            <person name="Karaffa L."/>
            <person name="Kosti I."/>
            <person name="Le Crom S."/>
            <person name="Lindquist E."/>
            <person name="Lucas S."/>
            <person name="Luebeck M."/>
            <person name="Luebeck P.S."/>
            <person name="Margeot A."/>
            <person name="Metz B."/>
            <person name="Misra M."/>
            <person name="Nevalainen H."/>
            <person name="Omann M."/>
            <person name="Packer N."/>
            <person name="Perrone G."/>
            <person name="Uresti-Rivera E.E."/>
            <person name="Salamov A."/>
            <person name="Schmoll M."/>
            <person name="Seiboth B."/>
            <person name="Shapiro H."/>
            <person name="Sukno S."/>
            <person name="Tamayo-Ramos J.A."/>
            <person name="Tisch D."/>
            <person name="Wiest A."/>
            <person name="Wilkinson H.H."/>
            <person name="Zhang M."/>
            <person name="Coutinho P.M."/>
            <person name="Kenerley C.M."/>
            <person name="Monte E."/>
            <person name="Baker S.E."/>
            <person name="Grigoriev I.V."/>
        </authorList>
    </citation>
    <scope>NUCLEOTIDE SEQUENCE [LARGE SCALE GENOMIC DNA]</scope>
    <source>
        <strain evidence="2">Gv29-8 / FGSC 10586</strain>
    </source>
</reference>
<dbReference type="InParanoid" id="G9N0H8"/>
<evidence type="ECO:0000313" key="1">
    <source>
        <dbReference type="EMBL" id="EHK19860.1"/>
    </source>
</evidence>
<proteinExistence type="predicted"/>
<dbReference type="GeneID" id="25790241"/>
<organism evidence="1 2">
    <name type="scientific">Hypocrea virens (strain Gv29-8 / FGSC 10586)</name>
    <name type="common">Gliocladium virens</name>
    <name type="synonym">Trichoderma virens</name>
    <dbReference type="NCBI Taxonomy" id="413071"/>
    <lineage>
        <taxon>Eukaryota</taxon>
        <taxon>Fungi</taxon>
        <taxon>Dikarya</taxon>
        <taxon>Ascomycota</taxon>
        <taxon>Pezizomycotina</taxon>
        <taxon>Sordariomycetes</taxon>
        <taxon>Hypocreomycetidae</taxon>
        <taxon>Hypocreales</taxon>
        <taxon>Hypocreaceae</taxon>
        <taxon>Trichoderma</taxon>
    </lineage>
</organism>
<dbReference type="Proteomes" id="UP000007115">
    <property type="component" value="Unassembled WGS sequence"/>
</dbReference>
<dbReference type="EMBL" id="ABDF02000082">
    <property type="protein sequence ID" value="EHK19860.1"/>
    <property type="molecule type" value="Genomic_DNA"/>
</dbReference>
<evidence type="ECO:0000313" key="2">
    <source>
        <dbReference type="Proteomes" id="UP000007115"/>
    </source>
</evidence>
<dbReference type="HOGENOM" id="CLU_2038401_0_0_1"/>
<comment type="caution">
    <text evidence="1">The sequence shown here is derived from an EMBL/GenBank/DDBJ whole genome shotgun (WGS) entry which is preliminary data.</text>
</comment>
<name>G9N0H8_HYPVG</name>